<evidence type="ECO:0000259" key="3">
    <source>
        <dbReference type="PROSITE" id="PS51898"/>
    </source>
</evidence>
<dbReference type="EMBL" id="AUZX01014415">
    <property type="protein sequence ID" value="EQD32360.1"/>
    <property type="molecule type" value="Genomic_DNA"/>
</dbReference>
<dbReference type="Pfam" id="PF00589">
    <property type="entry name" value="Phage_integrase"/>
    <property type="match status" value="1"/>
</dbReference>
<protein>
    <submittedName>
        <fullName evidence="4">Integrase family protein</fullName>
    </submittedName>
</protein>
<dbReference type="SUPFAM" id="SSF56349">
    <property type="entry name" value="DNA breaking-rejoining enzymes"/>
    <property type="match status" value="1"/>
</dbReference>
<sequence length="243" mass="27724">MVFLLFLNLRRIDLEDRLNHGQLLSLGEIEELVGICRLPLDKINSMLDEAPHLVQQAATSIVSLEKLRMKSAGLPEIEIDPGSAATRLRNIRDYLRWLAIARMSKHGIDASLRITLESATQYTSHAIDARLPSASYKSGELDQREGLEPDVVEKILKVIDPHSSDNPWTDEHSRYRNALIIEWLLCFGMRRGELLNVRIGDIKFRDGTVTVVRRADNPNDPRRNQPMVQNKGKRNSNIFRAIR</sequence>
<gene>
    <name evidence="4" type="ORF">B1A_19537</name>
</gene>
<dbReference type="InterPro" id="IPR002104">
    <property type="entry name" value="Integrase_catalytic"/>
</dbReference>
<keyword evidence="1" id="KW-0233">DNA recombination</keyword>
<feature type="region of interest" description="Disordered" evidence="2">
    <location>
        <begin position="214"/>
        <end position="243"/>
    </location>
</feature>
<dbReference type="InterPro" id="IPR013762">
    <property type="entry name" value="Integrase-like_cat_sf"/>
</dbReference>
<accession>T0ZRA6</accession>
<dbReference type="PROSITE" id="PS51898">
    <property type="entry name" value="TYR_RECOMBINASE"/>
    <property type="match status" value="1"/>
</dbReference>
<dbReference type="GO" id="GO:0006310">
    <property type="term" value="P:DNA recombination"/>
    <property type="evidence" value="ECO:0007669"/>
    <property type="project" value="UniProtKB-KW"/>
</dbReference>
<dbReference type="GO" id="GO:0015074">
    <property type="term" value="P:DNA integration"/>
    <property type="evidence" value="ECO:0007669"/>
    <property type="project" value="InterPro"/>
</dbReference>
<name>T0ZRA6_9ZZZZ</name>
<dbReference type="InterPro" id="IPR011010">
    <property type="entry name" value="DNA_brk_join_enz"/>
</dbReference>
<feature type="domain" description="Tyr recombinase" evidence="3">
    <location>
        <begin position="142"/>
        <end position="243"/>
    </location>
</feature>
<evidence type="ECO:0000256" key="1">
    <source>
        <dbReference type="ARBA" id="ARBA00023172"/>
    </source>
</evidence>
<reference evidence="4" key="1">
    <citation type="submission" date="2013-08" db="EMBL/GenBank/DDBJ databases">
        <authorList>
            <person name="Mendez C."/>
            <person name="Richter M."/>
            <person name="Ferrer M."/>
            <person name="Sanchez J."/>
        </authorList>
    </citation>
    <scope>NUCLEOTIDE SEQUENCE</scope>
</reference>
<dbReference type="Gene3D" id="1.10.443.10">
    <property type="entry name" value="Intergrase catalytic core"/>
    <property type="match status" value="1"/>
</dbReference>
<evidence type="ECO:0000313" key="4">
    <source>
        <dbReference type="EMBL" id="EQD32360.1"/>
    </source>
</evidence>
<evidence type="ECO:0000256" key="2">
    <source>
        <dbReference type="SAM" id="MobiDB-lite"/>
    </source>
</evidence>
<reference evidence="4" key="2">
    <citation type="journal article" date="2014" name="ISME J.">
        <title>Microbial stratification in low pH oxic and suboxic macroscopic growths along an acid mine drainage.</title>
        <authorList>
            <person name="Mendez-Garcia C."/>
            <person name="Mesa V."/>
            <person name="Sprenger R.R."/>
            <person name="Richter M."/>
            <person name="Diez M.S."/>
            <person name="Solano J."/>
            <person name="Bargiela R."/>
            <person name="Golyshina O.V."/>
            <person name="Manteca A."/>
            <person name="Ramos J.L."/>
            <person name="Gallego J.R."/>
            <person name="Llorente I."/>
            <person name="Martins Dos Santos V.A."/>
            <person name="Jensen O.N."/>
            <person name="Pelaez A.I."/>
            <person name="Sanchez J."/>
            <person name="Ferrer M."/>
        </authorList>
    </citation>
    <scope>NUCLEOTIDE SEQUENCE</scope>
</reference>
<dbReference type="GO" id="GO:0003677">
    <property type="term" value="F:DNA binding"/>
    <property type="evidence" value="ECO:0007669"/>
    <property type="project" value="InterPro"/>
</dbReference>
<comment type="caution">
    <text evidence="4">The sequence shown here is derived from an EMBL/GenBank/DDBJ whole genome shotgun (WGS) entry which is preliminary data.</text>
</comment>
<feature type="compositionally biased region" description="Basic and acidic residues" evidence="2">
    <location>
        <begin position="214"/>
        <end position="223"/>
    </location>
</feature>
<dbReference type="AlphaFoldDB" id="T0ZRA6"/>
<organism evidence="4">
    <name type="scientific">mine drainage metagenome</name>
    <dbReference type="NCBI Taxonomy" id="410659"/>
    <lineage>
        <taxon>unclassified sequences</taxon>
        <taxon>metagenomes</taxon>
        <taxon>ecological metagenomes</taxon>
    </lineage>
</organism>
<proteinExistence type="predicted"/>